<dbReference type="Gene3D" id="3.20.20.450">
    <property type="entry name" value="EAL domain"/>
    <property type="match status" value="1"/>
</dbReference>
<dbReference type="RefSeq" id="WP_214786186.1">
    <property type="nucleotide sequence ID" value="NZ_JBHSGY010000001.1"/>
</dbReference>
<organism evidence="2 3">
    <name type="scientific">Exiguobacterium aestuarii</name>
    <dbReference type="NCBI Taxonomy" id="273527"/>
    <lineage>
        <taxon>Bacteria</taxon>
        <taxon>Bacillati</taxon>
        <taxon>Bacillota</taxon>
        <taxon>Bacilli</taxon>
        <taxon>Bacillales</taxon>
        <taxon>Bacillales Family XII. Incertae Sedis</taxon>
        <taxon>Exiguobacterium</taxon>
    </lineage>
</organism>
<dbReference type="PANTHER" id="PTHR33121:SF70">
    <property type="entry name" value="SIGNALING PROTEIN YKOW"/>
    <property type="match status" value="1"/>
</dbReference>
<feature type="domain" description="EAL" evidence="1">
    <location>
        <begin position="67"/>
        <end position="312"/>
    </location>
</feature>
<comment type="caution">
    <text evidence="2">The sequence shown here is derived from an EMBL/GenBank/DDBJ whole genome shotgun (WGS) entry which is preliminary data.</text>
</comment>
<evidence type="ECO:0000259" key="1">
    <source>
        <dbReference type="PROSITE" id="PS50883"/>
    </source>
</evidence>
<evidence type="ECO:0000313" key="3">
    <source>
        <dbReference type="Proteomes" id="UP001596439"/>
    </source>
</evidence>
<dbReference type="PANTHER" id="PTHR33121">
    <property type="entry name" value="CYCLIC DI-GMP PHOSPHODIESTERASE PDEF"/>
    <property type="match status" value="1"/>
</dbReference>
<dbReference type="SMART" id="SM00052">
    <property type="entry name" value="EAL"/>
    <property type="match status" value="1"/>
</dbReference>
<dbReference type="CDD" id="cd01948">
    <property type="entry name" value="EAL"/>
    <property type="match status" value="1"/>
</dbReference>
<evidence type="ECO:0000313" key="2">
    <source>
        <dbReference type="EMBL" id="MFC7388713.1"/>
    </source>
</evidence>
<name>A0ABW2PHD8_9BACL</name>
<reference evidence="3" key="1">
    <citation type="journal article" date="2019" name="Int. J. Syst. Evol. Microbiol.">
        <title>The Global Catalogue of Microorganisms (GCM) 10K type strain sequencing project: providing services to taxonomists for standard genome sequencing and annotation.</title>
        <authorList>
            <consortium name="The Broad Institute Genomics Platform"/>
            <consortium name="The Broad Institute Genome Sequencing Center for Infectious Disease"/>
            <person name="Wu L."/>
            <person name="Ma J."/>
        </authorList>
    </citation>
    <scope>NUCLEOTIDE SEQUENCE [LARGE SCALE GENOMIC DNA]</scope>
    <source>
        <strain evidence="3">CCUG 55590</strain>
    </source>
</reference>
<dbReference type="EMBL" id="JBHTCE010000001">
    <property type="protein sequence ID" value="MFC7388713.1"/>
    <property type="molecule type" value="Genomic_DNA"/>
</dbReference>
<proteinExistence type="predicted"/>
<accession>A0ABW2PHD8</accession>
<dbReference type="SUPFAM" id="SSF141868">
    <property type="entry name" value="EAL domain-like"/>
    <property type="match status" value="1"/>
</dbReference>
<dbReference type="PROSITE" id="PS50883">
    <property type="entry name" value="EAL"/>
    <property type="match status" value="1"/>
</dbReference>
<dbReference type="Proteomes" id="UP001596439">
    <property type="component" value="Unassembled WGS sequence"/>
</dbReference>
<dbReference type="InterPro" id="IPR001633">
    <property type="entry name" value="EAL_dom"/>
</dbReference>
<sequence>MWSPCASCNTTIPLIAQGTLVTTFQEYPYTSFEELDALLTQANGMVYCVDPASNRQTPPLEVEVLKDQLANRHIIEQIQHGTFESHLQPIIFLDSTETFGYEALLRSGANISPYDLFRTANRFGLHSKLDQRARAEAIKATYEVVAPHQKTFINFLPSTIYNPDYCLQHTFDIIDRYELSPDRFIFEVVETEKVHDVDHLQHVFSTYKKRGMQVALDDVGAGFSTIDMLKRLEPDYVKIDRSYVSFCDEDAEKREFLKKVRALTNTMGITLLAEGVERIEEADVCRELGFDLAQGYFFGKPAPAKEHAIKTA</sequence>
<gene>
    <name evidence="2" type="ORF">ACFQO8_01080</name>
</gene>
<keyword evidence="3" id="KW-1185">Reference proteome</keyword>
<dbReference type="Pfam" id="PF00563">
    <property type="entry name" value="EAL"/>
    <property type="match status" value="1"/>
</dbReference>
<dbReference type="InterPro" id="IPR035919">
    <property type="entry name" value="EAL_sf"/>
</dbReference>
<protein>
    <submittedName>
        <fullName evidence="2">EAL domain-containing protein</fullName>
    </submittedName>
</protein>
<dbReference type="InterPro" id="IPR050706">
    <property type="entry name" value="Cyclic-di-GMP_PDE-like"/>
</dbReference>